<dbReference type="Proteomes" id="UP000182258">
    <property type="component" value="Unassembled WGS sequence"/>
</dbReference>
<accession>A0A1I1PWX0</accession>
<keyword evidence="2" id="KW-0653">Protein transport</keyword>
<keyword evidence="3" id="KW-0282">Flagellum</keyword>
<dbReference type="GO" id="GO:0005829">
    <property type="term" value="C:cytosol"/>
    <property type="evidence" value="ECO:0007669"/>
    <property type="project" value="TreeGrafter"/>
</dbReference>
<organism evidence="3 4">
    <name type="scientific">Devosia psychrophila</name>
    <dbReference type="NCBI Taxonomy" id="728005"/>
    <lineage>
        <taxon>Bacteria</taxon>
        <taxon>Pseudomonadati</taxon>
        <taxon>Pseudomonadota</taxon>
        <taxon>Alphaproteobacteria</taxon>
        <taxon>Hyphomicrobiales</taxon>
        <taxon>Devosiaceae</taxon>
        <taxon>Devosia</taxon>
    </lineage>
</organism>
<evidence type="ECO:0000256" key="2">
    <source>
        <dbReference type="ARBA" id="ARBA00022927"/>
    </source>
</evidence>
<keyword evidence="1" id="KW-0813">Transport</keyword>
<dbReference type="OrthoDB" id="7304298at2"/>
<keyword evidence="3" id="KW-0966">Cell projection</keyword>
<evidence type="ECO:0000256" key="1">
    <source>
        <dbReference type="ARBA" id="ARBA00022448"/>
    </source>
</evidence>
<dbReference type="PANTHER" id="PTHR34982:SF1">
    <property type="entry name" value="FLAGELLAR ASSEMBLY PROTEIN FLIH"/>
    <property type="match status" value="1"/>
</dbReference>
<sequence length="224" mass="23312">MASSHARFTFDLDLASRPVTAAAAVTSAPPTPMVPEDLVAQLIAQAREEAYSEGVATGERNATAVAAQTLAAAAGTLATQTAEMAAALDDATRDVRREAVELAGSIGRKLALHLLARYPTLELDALIAECMQNLSGVPHLVVRCNPAIADGIRDIATAHMQTSGFAGRLVVMGDPDIRLGDGRLEWVDGGLVRDIGAVSKDIDSKISAYLAATSGQAKQQESGH</sequence>
<keyword evidence="3" id="KW-0969">Cilium</keyword>
<evidence type="ECO:0000313" key="4">
    <source>
        <dbReference type="Proteomes" id="UP000182258"/>
    </source>
</evidence>
<dbReference type="InterPro" id="IPR051472">
    <property type="entry name" value="T3SS_Stator/FliH"/>
</dbReference>
<dbReference type="AlphaFoldDB" id="A0A1I1PWX0"/>
<gene>
    <name evidence="3" type="ORF">SAMN04488059_12216</name>
</gene>
<proteinExistence type="predicted"/>
<dbReference type="PANTHER" id="PTHR34982">
    <property type="entry name" value="YOP PROTEINS TRANSLOCATION PROTEIN L"/>
    <property type="match status" value="1"/>
</dbReference>
<dbReference type="GO" id="GO:0015031">
    <property type="term" value="P:protein transport"/>
    <property type="evidence" value="ECO:0007669"/>
    <property type="project" value="UniProtKB-KW"/>
</dbReference>
<dbReference type="EMBL" id="FOMB01000022">
    <property type="protein sequence ID" value="SFD12068.1"/>
    <property type="molecule type" value="Genomic_DNA"/>
</dbReference>
<dbReference type="RefSeq" id="WP_052952590.1">
    <property type="nucleotide sequence ID" value="NZ_FOMB01000022.1"/>
</dbReference>
<dbReference type="STRING" id="728005.SAMN04488059_12216"/>
<evidence type="ECO:0000313" key="3">
    <source>
        <dbReference type="EMBL" id="SFD12068.1"/>
    </source>
</evidence>
<reference evidence="3 4" key="1">
    <citation type="submission" date="2016-10" db="EMBL/GenBank/DDBJ databases">
        <authorList>
            <person name="de Groot N.N."/>
        </authorList>
    </citation>
    <scope>NUCLEOTIDE SEQUENCE [LARGE SCALE GENOMIC DNA]</scope>
    <source>
        <strain evidence="3 4">CGMCC 1.10210</strain>
    </source>
</reference>
<protein>
    <submittedName>
        <fullName evidence="3">Flagellar assembly protein FliH</fullName>
    </submittedName>
</protein>
<name>A0A1I1PWX0_9HYPH</name>